<feature type="domain" description="Enoyl reductase (ER)" evidence="1">
    <location>
        <begin position="21"/>
        <end position="314"/>
    </location>
</feature>
<dbReference type="PANTHER" id="PTHR43677:SF4">
    <property type="entry name" value="QUINONE OXIDOREDUCTASE-LIKE PROTEIN 2"/>
    <property type="match status" value="1"/>
</dbReference>
<organism evidence="2 3">
    <name type="scientific">Genlisea aurea</name>
    <dbReference type="NCBI Taxonomy" id="192259"/>
    <lineage>
        <taxon>Eukaryota</taxon>
        <taxon>Viridiplantae</taxon>
        <taxon>Streptophyta</taxon>
        <taxon>Embryophyta</taxon>
        <taxon>Tracheophyta</taxon>
        <taxon>Spermatophyta</taxon>
        <taxon>Magnoliopsida</taxon>
        <taxon>eudicotyledons</taxon>
        <taxon>Gunneridae</taxon>
        <taxon>Pentapetalae</taxon>
        <taxon>asterids</taxon>
        <taxon>lamiids</taxon>
        <taxon>Lamiales</taxon>
        <taxon>Lentibulariaceae</taxon>
        <taxon>Genlisea</taxon>
    </lineage>
</organism>
<dbReference type="InterPro" id="IPR020843">
    <property type="entry name" value="ER"/>
</dbReference>
<evidence type="ECO:0000259" key="1">
    <source>
        <dbReference type="SMART" id="SM00829"/>
    </source>
</evidence>
<reference evidence="2 3" key="1">
    <citation type="journal article" date="2013" name="BMC Genomics">
        <title>The miniature genome of a carnivorous plant Genlisea aurea contains a low number of genes and short non-coding sequences.</title>
        <authorList>
            <person name="Leushkin E.V."/>
            <person name="Sutormin R.A."/>
            <person name="Nabieva E.R."/>
            <person name="Penin A.A."/>
            <person name="Kondrashov A.S."/>
            <person name="Logacheva M.D."/>
        </authorList>
    </citation>
    <scope>NUCLEOTIDE SEQUENCE [LARGE SCALE GENOMIC DNA]</scope>
</reference>
<evidence type="ECO:0000313" key="2">
    <source>
        <dbReference type="EMBL" id="EPS60460.1"/>
    </source>
</evidence>
<dbReference type="Proteomes" id="UP000015453">
    <property type="component" value="Unassembled WGS sequence"/>
</dbReference>
<dbReference type="InterPro" id="IPR051397">
    <property type="entry name" value="Zn-ADH-like_protein"/>
</dbReference>
<dbReference type="Gene3D" id="3.40.50.720">
    <property type="entry name" value="NAD(P)-binding Rossmann-like Domain"/>
    <property type="match status" value="2"/>
</dbReference>
<sequence length="322" mass="34242">MEALICRSLGDPTVAPDGEKGSALTISESYPVPDLASPTAVRIRVRSTSLNFANLLQIHGKYQEKIPLPFIPGSDYSGTVESVGSGVTKFKAGDSVCSFAAAGSFAQFIVADESELFPVPEGCDLVAAGAVPIAYGTSHLALVHRAKLSANQVSFFFRRLRLLSSSDDNLTNHTFRLPIQTLLVLGAAGGVGVAAVQIGKLLGANVIAIARYTTDPTRPFRQYLKISSVVVDVTKRGEEKAQYLRSLGADHVVDSGNEDMTESIKGFLKGRNLRGVDVLYDPVGGKLNKESLKLMNWGAQILIIGFASGEIPVIPANIALVK</sequence>
<comment type="caution">
    <text evidence="2">The sequence shown here is derived from an EMBL/GenBank/DDBJ whole genome shotgun (WGS) entry which is preliminary data.</text>
</comment>
<dbReference type="SUPFAM" id="SSF50129">
    <property type="entry name" value="GroES-like"/>
    <property type="match status" value="1"/>
</dbReference>
<dbReference type="InterPro" id="IPR036291">
    <property type="entry name" value="NAD(P)-bd_dom_sf"/>
</dbReference>
<protein>
    <recommendedName>
        <fullName evidence="1">Enoyl reductase (ER) domain-containing protein</fullName>
    </recommendedName>
</protein>
<dbReference type="Pfam" id="PF08240">
    <property type="entry name" value="ADH_N"/>
    <property type="match status" value="1"/>
</dbReference>
<feature type="non-terminal residue" evidence="2">
    <location>
        <position position="322"/>
    </location>
</feature>
<dbReference type="Pfam" id="PF00107">
    <property type="entry name" value="ADH_zinc_N"/>
    <property type="match status" value="1"/>
</dbReference>
<dbReference type="SUPFAM" id="SSF51735">
    <property type="entry name" value="NAD(P)-binding Rossmann-fold domains"/>
    <property type="match status" value="1"/>
</dbReference>
<proteinExistence type="predicted"/>
<name>S8C108_9LAMI</name>
<dbReference type="PANTHER" id="PTHR43677">
    <property type="entry name" value="SHORT-CHAIN DEHYDROGENASE/REDUCTASE"/>
    <property type="match status" value="1"/>
</dbReference>
<dbReference type="EMBL" id="AUSU01007555">
    <property type="protein sequence ID" value="EPS60460.1"/>
    <property type="molecule type" value="Genomic_DNA"/>
</dbReference>
<evidence type="ECO:0000313" key="3">
    <source>
        <dbReference type="Proteomes" id="UP000015453"/>
    </source>
</evidence>
<keyword evidence="3" id="KW-1185">Reference proteome</keyword>
<accession>S8C108</accession>
<dbReference type="SMART" id="SM00829">
    <property type="entry name" value="PKS_ER"/>
    <property type="match status" value="1"/>
</dbReference>
<gene>
    <name evidence="2" type="ORF">M569_14343</name>
</gene>
<dbReference type="InterPro" id="IPR011032">
    <property type="entry name" value="GroES-like_sf"/>
</dbReference>
<dbReference type="InterPro" id="IPR013149">
    <property type="entry name" value="ADH-like_C"/>
</dbReference>
<dbReference type="OrthoDB" id="10257049at2759"/>
<dbReference type="AlphaFoldDB" id="S8C108"/>
<dbReference type="GO" id="GO:0016491">
    <property type="term" value="F:oxidoreductase activity"/>
    <property type="evidence" value="ECO:0007669"/>
    <property type="project" value="InterPro"/>
</dbReference>
<dbReference type="CDD" id="cd08241">
    <property type="entry name" value="QOR1"/>
    <property type="match status" value="1"/>
</dbReference>
<dbReference type="Gene3D" id="3.90.180.10">
    <property type="entry name" value="Medium-chain alcohol dehydrogenases, catalytic domain"/>
    <property type="match status" value="1"/>
</dbReference>
<dbReference type="InterPro" id="IPR013154">
    <property type="entry name" value="ADH-like_N"/>
</dbReference>